<feature type="chain" id="PRO_5025350971" evidence="1">
    <location>
        <begin position="24"/>
        <end position="188"/>
    </location>
</feature>
<keyword evidence="1" id="KW-0732">Signal</keyword>
<organism evidence="2 3">
    <name type="scientific">Phytophthora rubi</name>
    <dbReference type="NCBI Taxonomy" id="129364"/>
    <lineage>
        <taxon>Eukaryota</taxon>
        <taxon>Sar</taxon>
        <taxon>Stramenopiles</taxon>
        <taxon>Oomycota</taxon>
        <taxon>Peronosporomycetes</taxon>
        <taxon>Peronosporales</taxon>
        <taxon>Peronosporaceae</taxon>
        <taxon>Phytophthora</taxon>
    </lineage>
</organism>
<dbReference type="AlphaFoldDB" id="A0A6A3IDT6"/>
<evidence type="ECO:0000256" key="1">
    <source>
        <dbReference type="SAM" id="SignalP"/>
    </source>
</evidence>
<evidence type="ECO:0000313" key="2">
    <source>
        <dbReference type="EMBL" id="KAE8980197.1"/>
    </source>
</evidence>
<dbReference type="EMBL" id="QXFU01002918">
    <property type="protein sequence ID" value="KAE8980197.1"/>
    <property type="molecule type" value="Genomic_DNA"/>
</dbReference>
<accession>A0A6A3IDT6</accession>
<evidence type="ECO:0000313" key="3">
    <source>
        <dbReference type="Proteomes" id="UP000435112"/>
    </source>
</evidence>
<reference evidence="2 3" key="1">
    <citation type="submission" date="2018-09" db="EMBL/GenBank/DDBJ databases">
        <title>Genomic investigation of the strawberry pathogen Phytophthora fragariae indicates pathogenicity is determined by transcriptional variation in three key races.</title>
        <authorList>
            <person name="Adams T.M."/>
            <person name="Armitage A.D."/>
            <person name="Sobczyk M.K."/>
            <person name="Bates H.J."/>
            <person name="Dunwell J.M."/>
            <person name="Nellist C.F."/>
            <person name="Harrison R.J."/>
        </authorList>
    </citation>
    <scope>NUCLEOTIDE SEQUENCE [LARGE SCALE GENOMIC DNA]</scope>
    <source>
        <strain evidence="2 3">SCRP324</strain>
    </source>
</reference>
<dbReference type="OrthoDB" id="100647at2759"/>
<sequence>MQIIRRLPFVAAALSLGSQTGEALLTSRDIYTTDGCGGTPDFLAMFQTATCTNTVCGTAVAYNMPVLGSLSCITDPYTHAAVLFGDTPYVLWDQYLDENCQVYAGFSTAGRANGDCIATSDHTSRKMLLNANGTVTSTVYATSSNCNQQGAHIETLYGTEYFEESICENGKFGNFVYYNNAHPSPSAN</sequence>
<name>A0A6A3IDT6_9STRA</name>
<feature type="signal peptide" evidence="1">
    <location>
        <begin position="1"/>
        <end position="23"/>
    </location>
</feature>
<gene>
    <name evidence="2" type="ORF">PR002_g24198</name>
</gene>
<protein>
    <submittedName>
        <fullName evidence="2">Uncharacterized protein</fullName>
    </submittedName>
</protein>
<dbReference type="Proteomes" id="UP000435112">
    <property type="component" value="Unassembled WGS sequence"/>
</dbReference>
<proteinExistence type="predicted"/>
<comment type="caution">
    <text evidence="2">The sequence shown here is derived from an EMBL/GenBank/DDBJ whole genome shotgun (WGS) entry which is preliminary data.</text>
</comment>